<dbReference type="Gene3D" id="1.10.10.10">
    <property type="entry name" value="Winged helix-like DNA-binding domain superfamily/Winged helix DNA-binding domain"/>
    <property type="match status" value="1"/>
</dbReference>
<proteinExistence type="inferred from homology"/>
<feature type="domain" description="Spo11/DNA topoisomerase VI subunit A N-terminal" evidence="12">
    <location>
        <begin position="87"/>
        <end position="151"/>
    </location>
</feature>
<dbReference type="GO" id="GO:0000287">
    <property type="term" value="F:magnesium ion binding"/>
    <property type="evidence" value="ECO:0007669"/>
    <property type="project" value="UniProtKB-UniRule"/>
</dbReference>
<comment type="function">
    <text evidence="9">Relaxes both positive and negative superturns and exhibits a strong decatenase activity.</text>
</comment>
<dbReference type="Proteomes" id="UP000509441">
    <property type="component" value="Chromosome"/>
</dbReference>
<feature type="binding site" evidence="9">
    <location>
        <position position="261"/>
    </location>
    <ligand>
        <name>Mg(2+)</name>
        <dbReference type="ChEBI" id="CHEBI:18420"/>
    </ligand>
</feature>
<keyword evidence="4 9" id="KW-0479">Metal-binding</keyword>
<keyword evidence="5 9" id="KW-0460">Magnesium</keyword>
<dbReference type="HAMAP" id="MF_00132">
    <property type="entry name" value="Top6A"/>
    <property type="match status" value="1"/>
</dbReference>
<evidence type="ECO:0000256" key="5">
    <source>
        <dbReference type="ARBA" id="ARBA00022842"/>
    </source>
</evidence>
<evidence type="ECO:0000256" key="8">
    <source>
        <dbReference type="ARBA" id="ARBA00023235"/>
    </source>
</evidence>
<keyword evidence="8 9" id="KW-0413">Isomerase</keyword>
<dbReference type="InterPro" id="IPR036388">
    <property type="entry name" value="WH-like_DNA-bd_sf"/>
</dbReference>
<dbReference type="CDD" id="cd00223">
    <property type="entry name" value="TOPRIM_TopoIIB_SPO"/>
    <property type="match status" value="1"/>
</dbReference>
<dbReference type="GO" id="GO:0005524">
    <property type="term" value="F:ATP binding"/>
    <property type="evidence" value="ECO:0007669"/>
    <property type="project" value="UniProtKB-KW"/>
</dbReference>
<evidence type="ECO:0000256" key="6">
    <source>
        <dbReference type="ARBA" id="ARBA00023029"/>
    </source>
</evidence>
<comment type="subunit">
    <text evidence="9">Homodimer. Heterotetramer of two Top6A and two Top6B chains.</text>
</comment>
<evidence type="ECO:0000256" key="4">
    <source>
        <dbReference type="ARBA" id="ARBA00022723"/>
    </source>
</evidence>
<feature type="binding site" evidence="9">
    <location>
        <position position="209"/>
    </location>
    <ligand>
        <name>Mg(2+)</name>
        <dbReference type="ChEBI" id="CHEBI:18420"/>
    </ligand>
</feature>
<dbReference type="GO" id="GO:0006265">
    <property type="term" value="P:DNA topological change"/>
    <property type="evidence" value="ECO:0007669"/>
    <property type="project" value="UniProtKB-UniRule"/>
</dbReference>
<evidence type="ECO:0000256" key="7">
    <source>
        <dbReference type="ARBA" id="ARBA00023125"/>
    </source>
</evidence>
<keyword evidence="7 9" id="KW-0238">DNA-binding</keyword>
<evidence type="ECO:0000313" key="14">
    <source>
        <dbReference type="EMBL" id="QLH05157.1"/>
    </source>
</evidence>
<evidence type="ECO:0000256" key="2">
    <source>
        <dbReference type="ARBA" id="ARBA00001946"/>
    </source>
</evidence>
<dbReference type="NCBIfam" id="NF003335">
    <property type="entry name" value="PRK04342.1-4"/>
    <property type="match status" value="1"/>
</dbReference>
<keyword evidence="9" id="KW-0547">Nucleotide-binding</keyword>
<evidence type="ECO:0000256" key="11">
    <source>
        <dbReference type="SAM" id="MobiDB-lite"/>
    </source>
</evidence>
<dbReference type="InterPro" id="IPR034136">
    <property type="entry name" value="TOPRIM_Topo6A/Spo11"/>
</dbReference>
<dbReference type="EC" id="5.6.2.2" evidence="9"/>
<feature type="active site" description="O-(5'-phospho-DNA)-tyrosine intermediate" evidence="9 10">
    <location>
        <position position="116"/>
    </location>
</feature>
<keyword evidence="9" id="KW-0067">ATP-binding</keyword>
<dbReference type="PRINTS" id="PR01552">
    <property type="entry name" value="TPISMRASE6A"/>
</dbReference>
<dbReference type="EMBL" id="CP026994">
    <property type="protein sequence ID" value="QLH05157.1"/>
    <property type="molecule type" value="Genomic_DNA"/>
</dbReference>
<dbReference type="SUPFAM" id="SSF56726">
    <property type="entry name" value="DNA topoisomerase IV, alpha subunit"/>
    <property type="match status" value="1"/>
</dbReference>
<evidence type="ECO:0000256" key="10">
    <source>
        <dbReference type="PROSITE-ProRule" id="PRU01385"/>
    </source>
</evidence>
<dbReference type="PRINTS" id="PR01550">
    <property type="entry name" value="TOP6AFAMILY"/>
</dbReference>
<feature type="region of interest" description="Disordered" evidence="11">
    <location>
        <begin position="1"/>
        <end position="21"/>
    </location>
</feature>
<dbReference type="InterPro" id="IPR004085">
    <property type="entry name" value="TopoVI_A"/>
</dbReference>
<gene>
    <name evidence="9" type="primary">top6A</name>
    <name evidence="14" type="ORF">C5F49_07355</name>
</gene>
<sequence length="375" mass="42690">MKLATSKKEQTRIKERSKKADAKQKNILEMLKSHGAKIYDDLDNGQFPKFSIPSRSVSNIVYDKKLRQYILGTNAAVRSSRNSAQLRSFTQLMWLAFFANRLTHEKKSSTLRDVYYSSQAFAIEFEDQSESDNIIVDLEAVTSKPREDFHIFPEERSSIFGDLTIEYTIPGYEGKTMNLSNHPDGYSIGPSLTTAELVDTSAEIVIAIEKGGLFTRFVEEQVDKKFKSIIINTGGQAPRSTRTLLKRLHEEMKLPVIVLTDGDVYGEHIAMVIKSGSANAAHLRELTVPDAKWVGVWATDIEKYKLPTIPMTESDIKRCYDLQKDPRYQDGIWKKELDVFLKLKRKAELEAFSKYGLTNITDKYLPQKLELAKSL</sequence>
<name>A0A7D5R448_9ARCH</name>
<accession>A0A7D5R448</accession>
<keyword evidence="6 9" id="KW-0799">Topoisomerase</keyword>
<evidence type="ECO:0000259" key="12">
    <source>
        <dbReference type="Pfam" id="PF04406"/>
    </source>
</evidence>
<protein>
    <recommendedName>
        <fullName evidence="9">Type 2 DNA topoisomerase 6 subunit A</fullName>
        <ecNumber evidence="9">5.6.2.2</ecNumber>
    </recommendedName>
    <alternativeName>
        <fullName evidence="9">Type II DNA topoisomerase VI subunit A</fullName>
    </alternativeName>
</protein>
<dbReference type="InterPro" id="IPR002815">
    <property type="entry name" value="Spo11/TopoVI_A"/>
</dbReference>
<comment type="similarity">
    <text evidence="3 9 10">Belongs to the TOP6A family.</text>
</comment>
<comment type="catalytic activity">
    <reaction evidence="1 9 10">
        <text>ATP-dependent breakage, passage and rejoining of double-stranded DNA.</text>
        <dbReference type="EC" id="5.6.2.2"/>
    </reaction>
</comment>
<dbReference type="GO" id="GO:0003677">
    <property type="term" value="F:DNA binding"/>
    <property type="evidence" value="ECO:0007669"/>
    <property type="project" value="UniProtKB-UniRule"/>
</dbReference>
<reference evidence="14 15" key="1">
    <citation type="submission" date="2018-02" db="EMBL/GenBank/DDBJ databases">
        <title>Complete genome of Nitrosopumilus oxyclinae HCE1.</title>
        <authorList>
            <person name="Qin W."/>
            <person name="Zheng Y."/>
            <person name="Stahl D.A."/>
        </authorList>
    </citation>
    <scope>NUCLEOTIDE SEQUENCE [LARGE SCALE GENOMIC DNA]</scope>
    <source>
        <strain evidence="14 15">HCE1</strain>
    </source>
</reference>
<evidence type="ECO:0000256" key="3">
    <source>
        <dbReference type="ARBA" id="ARBA00006559"/>
    </source>
</evidence>
<evidence type="ECO:0000313" key="15">
    <source>
        <dbReference type="Proteomes" id="UP000509441"/>
    </source>
</evidence>
<dbReference type="Pfam" id="PF21180">
    <property type="entry name" value="TOP6A-Spo11_Toprim"/>
    <property type="match status" value="1"/>
</dbReference>
<keyword evidence="15" id="KW-1185">Reference proteome</keyword>
<evidence type="ECO:0000256" key="9">
    <source>
        <dbReference type="HAMAP-Rule" id="MF_00132"/>
    </source>
</evidence>
<comment type="cofactor">
    <cofactor evidence="2 9">
        <name>Mg(2+)</name>
        <dbReference type="ChEBI" id="CHEBI:18420"/>
    </cofactor>
</comment>
<dbReference type="InterPro" id="IPR013049">
    <property type="entry name" value="Spo11/TopoVI_A_N"/>
</dbReference>
<feature type="domain" description="Topoisomerase 6 subunit A/Spo11 TOPRIM" evidence="13">
    <location>
        <begin position="205"/>
        <end position="369"/>
    </location>
</feature>
<evidence type="ECO:0000256" key="1">
    <source>
        <dbReference type="ARBA" id="ARBA00000185"/>
    </source>
</evidence>
<dbReference type="Pfam" id="PF04406">
    <property type="entry name" value="TP6A_N"/>
    <property type="match status" value="1"/>
</dbReference>
<dbReference type="Gene3D" id="3.40.1360.10">
    <property type="match status" value="1"/>
</dbReference>
<dbReference type="OrthoDB" id="5866at2157"/>
<dbReference type="KEGG" id="nox:C5F49_07355"/>
<organism evidence="14 15">
    <name type="scientific">Nitrosopumilus oxyclinae</name>
    <dbReference type="NCBI Taxonomy" id="1959104"/>
    <lineage>
        <taxon>Archaea</taxon>
        <taxon>Nitrososphaerota</taxon>
        <taxon>Nitrososphaeria</taxon>
        <taxon>Nitrosopumilales</taxon>
        <taxon>Nitrosopumilaceae</taxon>
        <taxon>Nitrosopumilus</taxon>
    </lineage>
</organism>
<dbReference type="GO" id="GO:0006260">
    <property type="term" value="P:DNA replication"/>
    <property type="evidence" value="ECO:0007669"/>
    <property type="project" value="UniProtKB-UniRule"/>
</dbReference>
<dbReference type="AlphaFoldDB" id="A0A7D5R448"/>
<dbReference type="PANTHER" id="PTHR10848:SF0">
    <property type="entry name" value="MEIOTIC RECOMBINATION PROTEIN SPO11"/>
    <property type="match status" value="1"/>
</dbReference>
<dbReference type="InterPro" id="IPR036078">
    <property type="entry name" value="Spo11/TopoVI_A_sf"/>
</dbReference>
<dbReference type="GO" id="GO:0003918">
    <property type="term" value="F:DNA topoisomerase type II (double strand cut, ATP-hydrolyzing) activity"/>
    <property type="evidence" value="ECO:0007669"/>
    <property type="project" value="UniProtKB-UniRule"/>
</dbReference>
<dbReference type="PANTHER" id="PTHR10848">
    <property type="entry name" value="MEIOTIC RECOMBINATION PROTEIN SPO11"/>
    <property type="match status" value="1"/>
</dbReference>
<dbReference type="GO" id="GO:0005694">
    <property type="term" value="C:chromosome"/>
    <property type="evidence" value="ECO:0007669"/>
    <property type="project" value="InterPro"/>
</dbReference>
<evidence type="ECO:0000259" key="13">
    <source>
        <dbReference type="Pfam" id="PF21180"/>
    </source>
</evidence>
<dbReference type="PROSITE" id="PS52041">
    <property type="entry name" value="TOPO_IIB"/>
    <property type="match status" value="1"/>
</dbReference>